<dbReference type="Proteomes" id="UP000634476">
    <property type="component" value="Unassembled WGS sequence"/>
</dbReference>
<keyword evidence="1" id="KW-1133">Transmembrane helix</keyword>
<evidence type="ECO:0008006" key="4">
    <source>
        <dbReference type="Google" id="ProtNLM"/>
    </source>
</evidence>
<name>A0A8J3SRD8_9ACTN</name>
<feature type="transmembrane region" description="Helical" evidence="1">
    <location>
        <begin position="80"/>
        <end position="101"/>
    </location>
</feature>
<dbReference type="RefSeq" id="WP_239129175.1">
    <property type="nucleotide sequence ID" value="NZ_BOOK01000001.1"/>
</dbReference>
<gene>
    <name evidence="2" type="ORF">Pta02_01390</name>
</gene>
<feature type="transmembrane region" description="Helical" evidence="1">
    <location>
        <begin position="157"/>
        <end position="181"/>
    </location>
</feature>
<feature type="transmembrane region" description="Helical" evidence="1">
    <location>
        <begin position="107"/>
        <end position="127"/>
    </location>
</feature>
<dbReference type="NCBIfam" id="NF041646">
    <property type="entry name" value="VC0807_fam"/>
    <property type="match status" value="1"/>
</dbReference>
<evidence type="ECO:0000313" key="3">
    <source>
        <dbReference type="Proteomes" id="UP000634476"/>
    </source>
</evidence>
<dbReference type="EMBL" id="BOOK01000001">
    <property type="protein sequence ID" value="GIH98130.1"/>
    <property type="molecule type" value="Genomic_DNA"/>
</dbReference>
<comment type="caution">
    <text evidence="2">The sequence shown here is derived from an EMBL/GenBank/DDBJ whole genome shotgun (WGS) entry which is preliminary data.</text>
</comment>
<dbReference type="Pfam" id="PF11361">
    <property type="entry name" value="DUF3159"/>
    <property type="match status" value="1"/>
</dbReference>
<organism evidence="2 3">
    <name type="scientific">Planobispora takensis</name>
    <dbReference type="NCBI Taxonomy" id="1367882"/>
    <lineage>
        <taxon>Bacteria</taxon>
        <taxon>Bacillati</taxon>
        <taxon>Actinomycetota</taxon>
        <taxon>Actinomycetes</taxon>
        <taxon>Streptosporangiales</taxon>
        <taxon>Streptosporangiaceae</taxon>
        <taxon>Planobispora</taxon>
    </lineage>
</organism>
<proteinExistence type="predicted"/>
<reference evidence="2" key="1">
    <citation type="submission" date="2021-01" db="EMBL/GenBank/DDBJ databases">
        <title>Whole genome shotgun sequence of Planobispora takensis NBRC 109077.</title>
        <authorList>
            <person name="Komaki H."/>
            <person name="Tamura T."/>
        </authorList>
    </citation>
    <scope>NUCLEOTIDE SEQUENCE</scope>
    <source>
        <strain evidence="2">NBRC 109077</strain>
    </source>
</reference>
<keyword evidence="1" id="KW-0472">Membrane</keyword>
<feature type="transmembrane region" description="Helical" evidence="1">
    <location>
        <begin position="187"/>
        <end position="211"/>
    </location>
</feature>
<evidence type="ECO:0000313" key="2">
    <source>
        <dbReference type="EMBL" id="GIH98130.1"/>
    </source>
</evidence>
<sequence length="220" mass="23580">MTLLHSSPAVPALRPVRPALAPISLKAVLRHATPRVLEGMILPVVVCYVAMVFTGLYGGLAAATAWVYGRVAWRLVRRETVSGMMLLAAGAITVRAVVAALNGNAVLFFLPECLGVFCASMGFLLTAPLRRPLIQRVAADLVPLPGHLHEHPLMRRFYVRLSVLWGGAQLLNAGLTLWLLLSQSTETYLIVRTSAVAVLLGGAGLASVLSFRRCLRALPG</sequence>
<feature type="transmembrane region" description="Helical" evidence="1">
    <location>
        <begin position="40"/>
        <end position="68"/>
    </location>
</feature>
<protein>
    <recommendedName>
        <fullName evidence="4">Intracellular septation protein A</fullName>
    </recommendedName>
</protein>
<keyword evidence="3" id="KW-1185">Reference proteome</keyword>
<dbReference type="InterPro" id="IPR016566">
    <property type="entry name" value="UCP010219"/>
</dbReference>
<keyword evidence="1" id="KW-0812">Transmembrane</keyword>
<evidence type="ECO:0000256" key="1">
    <source>
        <dbReference type="SAM" id="Phobius"/>
    </source>
</evidence>
<accession>A0A8J3SRD8</accession>
<dbReference type="AlphaFoldDB" id="A0A8J3SRD8"/>